<proteinExistence type="predicted"/>
<comment type="caution">
    <text evidence="1">The sequence shown here is derived from an EMBL/GenBank/DDBJ whole genome shotgun (WGS) entry which is preliminary data.</text>
</comment>
<accession>A0AA39GAX5</accession>
<keyword evidence="2" id="KW-1185">Reference proteome</keyword>
<dbReference type="EMBL" id="JAPDFR010000009">
    <property type="protein sequence ID" value="KAK0383624.1"/>
    <property type="molecule type" value="Genomic_DNA"/>
</dbReference>
<sequence>MTEAELDGVNGSKRGLLMVGAVGTLDKGACFWGNAVISVSGLRATYSDGNDGLTTLEVVRWEEEDVDDMALTRASDQKEGLVSTFGGVVTGSSASRMRPPESRARMKYLSLDFGSIKRPSQRTRRHLPIPVKVTHWCGRTEIEGRRTSLSASSSQCGRGHRPIVQLAKYSPDLMFGGKPPSSTGIWLTSLRQLLYPLLYPSMPLYRRHDLYPLS</sequence>
<reference evidence="1" key="1">
    <citation type="submission" date="2022-10" db="EMBL/GenBank/DDBJ databases">
        <title>Determination and structural analysis of whole genome sequence of Sarocladium strictum F4-1.</title>
        <authorList>
            <person name="Hu L."/>
            <person name="Jiang Y."/>
        </authorList>
    </citation>
    <scope>NUCLEOTIDE SEQUENCE</scope>
    <source>
        <strain evidence="1">F4-1</strain>
    </source>
</reference>
<evidence type="ECO:0000313" key="2">
    <source>
        <dbReference type="Proteomes" id="UP001175261"/>
    </source>
</evidence>
<dbReference type="AlphaFoldDB" id="A0AA39GAX5"/>
<protein>
    <submittedName>
        <fullName evidence="1">Uncharacterized protein</fullName>
    </submittedName>
</protein>
<gene>
    <name evidence="1" type="ORF">NLU13_9535</name>
</gene>
<organism evidence="1 2">
    <name type="scientific">Sarocladium strictum</name>
    <name type="common">Black bundle disease fungus</name>
    <name type="synonym">Acremonium strictum</name>
    <dbReference type="NCBI Taxonomy" id="5046"/>
    <lineage>
        <taxon>Eukaryota</taxon>
        <taxon>Fungi</taxon>
        <taxon>Dikarya</taxon>
        <taxon>Ascomycota</taxon>
        <taxon>Pezizomycotina</taxon>
        <taxon>Sordariomycetes</taxon>
        <taxon>Hypocreomycetidae</taxon>
        <taxon>Hypocreales</taxon>
        <taxon>Sarocladiaceae</taxon>
        <taxon>Sarocladium</taxon>
    </lineage>
</organism>
<evidence type="ECO:0000313" key="1">
    <source>
        <dbReference type="EMBL" id="KAK0383624.1"/>
    </source>
</evidence>
<name>A0AA39GAX5_SARSR</name>
<dbReference type="Proteomes" id="UP001175261">
    <property type="component" value="Unassembled WGS sequence"/>
</dbReference>